<dbReference type="ExpressionAtlas" id="A0A5S9WYJ9">
    <property type="expression patterns" value="baseline and differential"/>
</dbReference>
<feature type="signal peptide" evidence="1">
    <location>
        <begin position="1"/>
        <end position="22"/>
    </location>
</feature>
<dbReference type="KEGG" id="ath:AT2G16505"/>
<name>A0A5S9WYJ9_ARATH</name>
<dbReference type="EMBL" id="CACSHJ010000088">
    <property type="protein sequence ID" value="CAA0363090.1"/>
    <property type="molecule type" value="Genomic_DNA"/>
</dbReference>
<evidence type="ECO:0000313" key="2">
    <source>
        <dbReference type="EMBL" id="CAA0363090.1"/>
    </source>
</evidence>
<dbReference type="Proteomes" id="UP000434276">
    <property type="component" value="Unassembled WGS sequence"/>
</dbReference>
<dbReference type="OrthoDB" id="1085500at2759"/>
<dbReference type="EMBL" id="CACRSJ010000105">
    <property type="protein sequence ID" value="VYS52537.1"/>
    <property type="molecule type" value="Genomic_DNA"/>
</dbReference>
<evidence type="ECO:0000256" key="1">
    <source>
        <dbReference type="SAM" id="SignalP"/>
    </source>
</evidence>
<reference evidence="2 5" key="1">
    <citation type="submission" date="2019-12" db="EMBL/GenBank/DDBJ databases">
        <authorList>
            <person name="Jiao W.-B."/>
            <person name="Schneeberger K."/>
        </authorList>
    </citation>
    <scope>NUCLEOTIDE SEQUENCE [LARGE SCALE GENOMIC DNA]</scope>
    <source>
        <strain evidence="4">cv. An-1</strain>
        <strain evidence="5">cv. C24</strain>
    </source>
</reference>
<accession>A0A654ETA9</accession>
<evidence type="ECO:0000313" key="3">
    <source>
        <dbReference type="EMBL" id="VYS52537.1"/>
    </source>
</evidence>
<gene>
    <name evidence="3" type="ORF">AN1_LOCUS7998</name>
    <name evidence="2" type="ORF">C24_LOCUS7847</name>
</gene>
<keyword evidence="1" id="KW-0732">Signal</keyword>
<organism evidence="2 5">
    <name type="scientific">Arabidopsis thaliana</name>
    <name type="common">Mouse-ear cress</name>
    <dbReference type="NCBI Taxonomy" id="3702"/>
    <lineage>
        <taxon>Eukaryota</taxon>
        <taxon>Viridiplantae</taxon>
        <taxon>Streptophyta</taxon>
        <taxon>Embryophyta</taxon>
        <taxon>Tracheophyta</taxon>
        <taxon>Spermatophyta</taxon>
        <taxon>Magnoliopsida</taxon>
        <taxon>eudicotyledons</taxon>
        <taxon>Gunneridae</taxon>
        <taxon>Pentapetalae</taxon>
        <taxon>rosids</taxon>
        <taxon>malvids</taxon>
        <taxon>Brassicales</taxon>
        <taxon>Brassicaceae</taxon>
        <taxon>Camelineae</taxon>
        <taxon>Arabidopsis</taxon>
    </lineage>
</organism>
<evidence type="ECO:0000313" key="5">
    <source>
        <dbReference type="Proteomes" id="UP000434276"/>
    </source>
</evidence>
<evidence type="ECO:0000313" key="4">
    <source>
        <dbReference type="Proteomes" id="UP000426265"/>
    </source>
</evidence>
<proteinExistence type="predicted"/>
<sequence length="77" mass="8593">MSSSRFLILCIILISFFPLHECENGKSVESNKAMKPVCMPVNCNNKDKKLTCACCIGANPRNRCYNSRSQCTADCKL</sequence>
<dbReference type="AlphaFoldDB" id="A0A5S9WYJ9"/>
<feature type="chain" id="PRO_5038308385" evidence="1">
    <location>
        <begin position="23"/>
        <end position="77"/>
    </location>
</feature>
<dbReference type="OMA" id="QFAIFCA"/>
<dbReference type="RefSeq" id="NP_001077897.1">
    <property type="nucleotide sequence ID" value="NM_001084428.2"/>
</dbReference>
<accession>A0A5S9WYJ9</accession>
<protein>
    <submittedName>
        <fullName evidence="2">Uncharacterized protein</fullName>
    </submittedName>
</protein>
<dbReference type="Proteomes" id="UP000426265">
    <property type="component" value="Unassembled WGS sequence"/>
</dbReference>